<evidence type="ECO:0000313" key="11">
    <source>
        <dbReference type="Proteomes" id="UP000305546"/>
    </source>
</evidence>
<dbReference type="OrthoDB" id="9774600at2"/>
<comment type="caution">
    <text evidence="10">The sequence shown here is derived from an EMBL/GenBank/DDBJ whole genome shotgun (WGS) entry which is preliminary data.</text>
</comment>
<evidence type="ECO:0000256" key="8">
    <source>
        <dbReference type="SAM" id="MobiDB-lite"/>
    </source>
</evidence>
<comment type="subcellular location">
    <subcellularLocation>
        <location evidence="1">Cell membrane</location>
        <topology evidence="1">Multi-pass membrane protein</topology>
    </subcellularLocation>
</comment>
<name>A0A5C4M673_9PSEU</name>
<evidence type="ECO:0000256" key="3">
    <source>
        <dbReference type="ARBA" id="ARBA00022679"/>
    </source>
</evidence>
<feature type="region of interest" description="Disordered" evidence="8">
    <location>
        <begin position="394"/>
        <end position="414"/>
    </location>
</feature>
<evidence type="ECO:0000256" key="6">
    <source>
        <dbReference type="ARBA" id="ARBA00023136"/>
    </source>
</evidence>
<evidence type="ECO:0000256" key="2">
    <source>
        <dbReference type="ARBA" id="ARBA00022475"/>
    </source>
</evidence>
<keyword evidence="4 9" id="KW-0812">Transmembrane</keyword>
<keyword evidence="6 9" id="KW-0472">Membrane</keyword>
<dbReference type="GO" id="GO:0005886">
    <property type="term" value="C:plasma membrane"/>
    <property type="evidence" value="ECO:0007669"/>
    <property type="project" value="UniProtKB-SubCell"/>
</dbReference>
<dbReference type="Proteomes" id="UP000305546">
    <property type="component" value="Unassembled WGS sequence"/>
</dbReference>
<feature type="transmembrane region" description="Helical" evidence="9">
    <location>
        <begin position="89"/>
        <end position="113"/>
    </location>
</feature>
<dbReference type="GO" id="GO:0016758">
    <property type="term" value="F:hexosyltransferase activity"/>
    <property type="evidence" value="ECO:0007669"/>
    <property type="project" value="InterPro"/>
</dbReference>
<dbReference type="EMBL" id="VDFW01000004">
    <property type="protein sequence ID" value="TNC28247.1"/>
    <property type="molecule type" value="Genomic_DNA"/>
</dbReference>
<evidence type="ECO:0000313" key="10">
    <source>
        <dbReference type="EMBL" id="TNC28247.1"/>
    </source>
</evidence>
<keyword evidence="11" id="KW-1185">Reference proteome</keyword>
<feature type="transmembrane region" description="Helical" evidence="9">
    <location>
        <begin position="125"/>
        <end position="142"/>
    </location>
</feature>
<accession>A0A5C4M673</accession>
<dbReference type="Pfam" id="PF09594">
    <property type="entry name" value="GT87"/>
    <property type="match status" value="1"/>
</dbReference>
<dbReference type="AlphaFoldDB" id="A0A5C4M673"/>
<feature type="transmembrane region" description="Helical" evidence="9">
    <location>
        <begin position="339"/>
        <end position="358"/>
    </location>
</feature>
<feature type="transmembrane region" description="Helical" evidence="9">
    <location>
        <begin position="370"/>
        <end position="389"/>
    </location>
</feature>
<feature type="transmembrane region" description="Helical" evidence="9">
    <location>
        <begin position="265"/>
        <end position="284"/>
    </location>
</feature>
<feature type="transmembrane region" description="Helical" evidence="9">
    <location>
        <begin position="20"/>
        <end position="38"/>
    </location>
</feature>
<evidence type="ECO:0000256" key="1">
    <source>
        <dbReference type="ARBA" id="ARBA00004651"/>
    </source>
</evidence>
<protein>
    <submittedName>
        <fullName evidence="10">DUF2029 domain-containing protein</fullName>
    </submittedName>
</protein>
<evidence type="ECO:0000256" key="5">
    <source>
        <dbReference type="ARBA" id="ARBA00022989"/>
    </source>
</evidence>
<reference evidence="10 11" key="1">
    <citation type="submission" date="2019-06" db="EMBL/GenBank/DDBJ databases">
        <title>Amycolatopsis alkalitolerans sp. nov., isolated from Gastrodia elata Blume.</title>
        <authorList>
            <person name="Narsing Rao M.P."/>
            <person name="Li W.J."/>
        </authorList>
    </citation>
    <scope>NUCLEOTIDE SEQUENCE [LARGE SCALE GENOMIC DNA]</scope>
    <source>
        <strain evidence="10 11">SYSUP0005</strain>
    </source>
</reference>
<gene>
    <name evidence="10" type="ORF">FG385_07460</name>
</gene>
<evidence type="ECO:0000256" key="9">
    <source>
        <dbReference type="SAM" id="Phobius"/>
    </source>
</evidence>
<proteinExistence type="inferred from homology"/>
<keyword evidence="2" id="KW-1003">Cell membrane</keyword>
<keyword evidence="5 9" id="KW-1133">Transmembrane helix</keyword>
<feature type="transmembrane region" description="Helical" evidence="9">
    <location>
        <begin position="176"/>
        <end position="198"/>
    </location>
</feature>
<keyword evidence="3" id="KW-0808">Transferase</keyword>
<comment type="similarity">
    <text evidence="7">Belongs to the glycosyltransferase 87 family.</text>
</comment>
<organism evidence="10 11">
    <name type="scientific">Amycolatopsis alkalitolerans</name>
    <dbReference type="NCBI Taxonomy" id="2547244"/>
    <lineage>
        <taxon>Bacteria</taxon>
        <taxon>Bacillati</taxon>
        <taxon>Actinomycetota</taxon>
        <taxon>Actinomycetes</taxon>
        <taxon>Pseudonocardiales</taxon>
        <taxon>Pseudonocardiaceae</taxon>
        <taxon>Amycolatopsis</taxon>
    </lineage>
</organism>
<evidence type="ECO:0000256" key="4">
    <source>
        <dbReference type="ARBA" id="ARBA00022692"/>
    </source>
</evidence>
<sequence>MAGAELERVSSLVKRAGVKVLAPAALLLVLAFIAHGFPKHPSDVDVYRLGAQTFLRGRSIYTQLPVSTFGGALPYTYPPSSAVLFVPLALIPPAIGFPLLTAATSLALIPLVLAYRDSSPDLRGLLAKPWVVLAAAIALLVGHPVANTIYWGQINVLLMLLVALDCLSPNPRWPRGLLIGIAAAVKLTPAGFVLFFLLRKDYRAVATSALGFLALTAITFALAPSDSVFYWTNRVFHATSMNIGGPLANESVFASLHKLGLHGTALTLTGALTVIAVVVMAWLGTRRALTDGELPLALGVNAAAVQLISPISWSHQWVLALPTAAVVLASGYRRHDLRLLITGGIGVAIIWLAPHYWMPQNPAVWTIPEKIAGSTYQLAALALLAVTSYRQLAKRPPRRPRTGSTGELDFELAA</sequence>
<evidence type="ECO:0000256" key="7">
    <source>
        <dbReference type="ARBA" id="ARBA00024033"/>
    </source>
</evidence>
<feature type="transmembrane region" description="Helical" evidence="9">
    <location>
        <begin position="204"/>
        <end position="223"/>
    </location>
</feature>
<dbReference type="InterPro" id="IPR018584">
    <property type="entry name" value="GT87"/>
</dbReference>